<comment type="subcellular location">
    <subcellularLocation>
        <location evidence="1">Membrane</location>
        <topology evidence="1">Multi-pass membrane protein</topology>
    </subcellularLocation>
</comment>
<evidence type="ECO:0000256" key="6">
    <source>
        <dbReference type="SAM" id="Phobius"/>
    </source>
</evidence>
<dbReference type="GO" id="GO:0005783">
    <property type="term" value="C:endoplasmic reticulum"/>
    <property type="evidence" value="ECO:0007669"/>
    <property type="project" value="TreeGrafter"/>
</dbReference>
<evidence type="ECO:0000256" key="2">
    <source>
        <dbReference type="ARBA" id="ARBA00022692"/>
    </source>
</evidence>
<evidence type="ECO:0000259" key="7">
    <source>
        <dbReference type="PROSITE" id="PS50922"/>
    </source>
</evidence>
<organism evidence="8">
    <name type="scientific">Anthurium amnicola</name>
    <dbReference type="NCBI Taxonomy" id="1678845"/>
    <lineage>
        <taxon>Eukaryota</taxon>
        <taxon>Viridiplantae</taxon>
        <taxon>Streptophyta</taxon>
        <taxon>Embryophyta</taxon>
        <taxon>Tracheophyta</taxon>
        <taxon>Spermatophyta</taxon>
        <taxon>Magnoliopsida</taxon>
        <taxon>Liliopsida</taxon>
        <taxon>Araceae</taxon>
        <taxon>Pothoideae</taxon>
        <taxon>Potheae</taxon>
        <taxon>Anthurium</taxon>
    </lineage>
</organism>
<dbReference type="PANTHER" id="PTHR13439">
    <property type="entry name" value="CT120 PROTEIN"/>
    <property type="match status" value="1"/>
</dbReference>
<evidence type="ECO:0000256" key="1">
    <source>
        <dbReference type="ARBA" id="ARBA00004141"/>
    </source>
</evidence>
<feature type="transmembrane region" description="Helical" evidence="6">
    <location>
        <begin position="221"/>
        <end position="244"/>
    </location>
</feature>
<feature type="transmembrane region" description="Helical" evidence="6">
    <location>
        <begin position="12"/>
        <end position="39"/>
    </location>
</feature>
<evidence type="ECO:0000256" key="5">
    <source>
        <dbReference type="PROSITE-ProRule" id="PRU00205"/>
    </source>
</evidence>
<dbReference type="GO" id="GO:0055088">
    <property type="term" value="P:lipid homeostasis"/>
    <property type="evidence" value="ECO:0007669"/>
    <property type="project" value="TreeGrafter"/>
</dbReference>
<evidence type="ECO:0000256" key="3">
    <source>
        <dbReference type="ARBA" id="ARBA00022989"/>
    </source>
</evidence>
<feature type="transmembrane region" description="Helical" evidence="6">
    <location>
        <begin position="60"/>
        <end position="80"/>
    </location>
</feature>
<accession>A0A1D1YNM7</accession>
<dbReference type="InterPro" id="IPR006634">
    <property type="entry name" value="TLC-dom"/>
</dbReference>
<dbReference type="GO" id="GO:0016020">
    <property type="term" value="C:membrane"/>
    <property type="evidence" value="ECO:0007669"/>
    <property type="project" value="UniProtKB-SubCell"/>
</dbReference>
<feature type="transmembrane region" description="Helical" evidence="6">
    <location>
        <begin position="149"/>
        <end position="170"/>
    </location>
</feature>
<proteinExistence type="predicted"/>
<protein>
    <submittedName>
        <fullName evidence="8">Transmembrane protein 56-B</fullName>
    </submittedName>
</protein>
<keyword evidence="2 5" id="KW-0812">Transmembrane</keyword>
<keyword evidence="3 6" id="KW-1133">Transmembrane helix</keyword>
<evidence type="ECO:0000313" key="8">
    <source>
        <dbReference type="EMBL" id="JAT56252.1"/>
    </source>
</evidence>
<feature type="domain" description="TLC" evidence="7">
    <location>
        <begin position="48"/>
        <end position="252"/>
    </location>
</feature>
<evidence type="ECO:0000256" key="4">
    <source>
        <dbReference type="ARBA" id="ARBA00023136"/>
    </source>
</evidence>
<sequence length="258" mass="29562">MNSNFGPTEWVLWPMSVFSGIVMCKIVYEITGSLSSLCFKGYTRLSKSQKIEWNNRGFSTFHAIVVAAVSFYLMVLSDLFKDGSYDELIISQKSAVSDAMFGISVGYFLADLGMILWLFPALGGKEYVIHHGLSIYAISLALISGKGHFYMLMVLFSEITTPFINLRWYLDLSGMKNSKVYLWNGIAMSIGWLVARVLLFIYFFTHIYLHFDQVKTMFTLGLYSLLVVPSMLTVMNVFWFWKILKGMRKAISRKRHTQ</sequence>
<feature type="transmembrane region" description="Helical" evidence="6">
    <location>
        <begin position="182"/>
        <end position="209"/>
    </location>
</feature>
<dbReference type="PANTHER" id="PTHR13439:SF0">
    <property type="entry name" value="TOPOISOMERASE I DAMAGE AFFECTED PROTEIN 4"/>
    <property type="match status" value="1"/>
</dbReference>
<keyword evidence="4 5" id="KW-0472">Membrane</keyword>
<feature type="transmembrane region" description="Helical" evidence="6">
    <location>
        <begin position="100"/>
        <end position="120"/>
    </location>
</feature>
<reference evidence="8" key="1">
    <citation type="submission" date="2015-07" db="EMBL/GenBank/DDBJ databases">
        <title>Transcriptome Assembly of Anthurium amnicola.</title>
        <authorList>
            <person name="Suzuki J."/>
        </authorList>
    </citation>
    <scope>NUCLEOTIDE SEQUENCE</scope>
</reference>
<dbReference type="AlphaFoldDB" id="A0A1D1YNM7"/>
<name>A0A1D1YNM7_9ARAE</name>
<dbReference type="PROSITE" id="PS50922">
    <property type="entry name" value="TLC"/>
    <property type="match status" value="1"/>
</dbReference>
<dbReference type="EMBL" id="GDJX01011684">
    <property type="protein sequence ID" value="JAT56252.1"/>
    <property type="molecule type" value="Transcribed_RNA"/>
</dbReference>
<feature type="transmembrane region" description="Helical" evidence="6">
    <location>
        <begin position="127"/>
        <end position="143"/>
    </location>
</feature>
<dbReference type="InterPro" id="IPR050846">
    <property type="entry name" value="TLCD"/>
</dbReference>
<dbReference type="SMART" id="SM00724">
    <property type="entry name" value="TLC"/>
    <property type="match status" value="1"/>
</dbReference>
<gene>
    <name evidence="8" type="primary">tmem56-b_8</name>
    <name evidence="8" type="ORF">g.52996</name>
</gene>
<dbReference type="Pfam" id="PF03798">
    <property type="entry name" value="TRAM_LAG1_CLN8"/>
    <property type="match status" value="1"/>
</dbReference>